<dbReference type="STRING" id="27349.A0A0L6V0H5"/>
<dbReference type="OrthoDB" id="2495205at2759"/>
<feature type="signal peptide" evidence="1">
    <location>
        <begin position="1"/>
        <end position="20"/>
    </location>
</feature>
<gene>
    <name evidence="2" type="ORF">VP01_307g1</name>
</gene>
<feature type="chain" id="PRO_5005568112" evidence="1">
    <location>
        <begin position="21"/>
        <end position="371"/>
    </location>
</feature>
<name>A0A0L6V0H5_9BASI</name>
<keyword evidence="1" id="KW-0732">Signal</keyword>
<comment type="caution">
    <text evidence="2">The sequence shown here is derived from an EMBL/GenBank/DDBJ whole genome shotgun (WGS) entry which is preliminary data.</text>
</comment>
<dbReference type="EMBL" id="LAVV01008035">
    <property type="protein sequence ID" value="KNZ53997.1"/>
    <property type="molecule type" value="Genomic_DNA"/>
</dbReference>
<evidence type="ECO:0000313" key="3">
    <source>
        <dbReference type="Proteomes" id="UP000037035"/>
    </source>
</evidence>
<protein>
    <submittedName>
        <fullName evidence="2">Uncharacterized protein</fullName>
    </submittedName>
</protein>
<reference evidence="2 3" key="1">
    <citation type="submission" date="2015-08" db="EMBL/GenBank/DDBJ databases">
        <title>Next Generation Sequencing and Analysis of the Genome of Puccinia sorghi L Schw, the Causal Agent of Maize Common Rust.</title>
        <authorList>
            <person name="Rochi L."/>
            <person name="Burguener G."/>
            <person name="Darino M."/>
            <person name="Turjanski A."/>
            <person name="Kreff E."/>
            <person name="Dieguez M.J."/>
            <person name="Sacco F."/>
        </authorList>
    </citation>
    <scope>NUCLEOTIDE SEQUENCE [LARGE SCALE GENOMIC DNA]</scope>
    <source>
        <strain evidence="2 3">RO10H11247</strain>
    </source>
</reference>
<organism evidence="2 3">
    <name type="scientific">Puccinia sorghi</name>
    <dbReference type="NCBI Taxonomy" id="27349"/>
    <lineage>
        <taxon>Eukaryota</taxon>
        <taxon>Fungi</taxon>
        <taxon>Dikarya</taxon>
        <taxon>Basidiomycota</taxon>
        <taxon>Pucciniomycotina</taxon>
        <taxon>Pucciniomycetes</taxon>
        <taxon>Pucciniales</taxon>
        <taxon>Pucciniaceae</taxon>
        <taxon>Puccinia</taxon>
    </lineage>
</organism>
<dbReference type="VEuPathDB" id="FungiDB:VP01_307g1"/>
<evidence type="ECO:0000313" key="2">
    <source>
        <dbReference type="EMBL" id="KNZ53997.1"/>
    </source>
</evidence>
<dbReference type="Proteomes" id="UP000037035">
    <property type="component" value="Unassembled WGS sequence"/>
</dbReference>
<proteinExistence type="predicted"/>
<sequence length="371" mass="42163">MFSLLGFFMVLAAIPSSLMAQNNVTCFTPGPTGLNAAHCYRALRNIVYDSNGRLDSLSSTAFTWHKTCVVSQDRTMAWARLQYSHKSAVRAPTGHLFLEPTVQCVLMNWSVMIYPQNQKMARSHGDGHCEYLRPTGEWEEFESMRTEPRHRCIPPRCKMSTRLTSPCANANSAPINPTTVYCEFTYHVQPSFLKKPNQDNQRCSFSSLHIWEFHCPKRSAGNLPGYSGQLHSEYYGLFHVTTPSSWRLRCHRHAAPCLCREGSPLFSLIIFHSSTLYSSHSEVQSSLKRILKQCGSHVGPCSPIMCMSANTTSDLYKLFILAIKNLPQWRDRRQQWRCSSLHSRVEQLLKSCRNHLHLPASISCLEATMSP</sequence>
<accession>A0A0L6V0H5</accession>
<evidence type="ECO:0000256" key="1">
    <source>
        <dbReference type="SAM" id="SignalP"/>
    </source>
</evidence>
<dbReference type="AlphaFoldDB" id="A0A0L6V0H5"/>
<keyword evidence="3" id="KW-1185">Reference proteome</keyword>